<feature type="domain" description="SMODS and SLOG-associating 2TM effector" evidence="2">
    <location>
        <begin position="171"/>
        <end position="297"/>
    </location>
</feature>
<dbReference type="Pfam" id="PF18181">
    <property type="entry name" value="SLATT_1"/>
    <property type="match status" value="1"/>
</dbReference>
<keyword evidence="1" id="KW-1133">Transmembrane helix</keyword>
<dbReference type="InterPro" id="IPR041116">
    <property type="entry name" value="SLATT_3"/>
</dbReference>
<dbReference type="Pfam" id="PF18184">
    <property type="entry name" value="SLATT_3"/>
    <property type="match status" value="1"/>
</dbReference>
<accession>A0A1H7F9V2</accession>
<gene>
    <name evidence="4" type="ORF">SAMN05414137_10194</name>
</gene>
<name>A0A1H7F9V2_STRJI</name>
<dbReference type="AlphaFoldDB" id="A0A1H7F9V2"/>
<dbReference type="eggNOG" id="ENOG502ZXJF">
    <property type="taxonomic scope" value="Bacteria"/>
</dbReference>
<dbReference type="RefSeq" id="WP_042453650.1">
    <property type="nucleotide sequence ID" value="NZ_BBPN01000029.1"/>
</dbReference>
<evidence type="ECO:0008006" key="6">
    <source>
        <dbReference type="Google" id="ProtNLM"/>
    </source>
</evidence>
<dbReference type="STRING" id="235985.SAMN05414137_10194"/>
<reference evidence="5" key="1">
    <citation type="submission" date="2016-10" db="EMBL/GenBank/DDBJ databases">
        <authorList>
            <person name="Varghese N."/>
        </authorList>
    </citation>
    <scope>NUCLEOTIDE SEQUENCE [LARGE SCALE GENOMIC DNA]</scope>
    <source>
        <strain evidence="5">DSM 45096 / BCRC 16803 / CGMCC 4.1857 / CIP 109030 / JCM 12277 / KCTC 19219 / NBRC 100920 / 33214</strain>
    </source>
</reference>
<dbReference type="EMBL" id="FOAZ01000001">
    <property type="protein sequence ID" value="SEK21162.1"/>
    <property type="molecule type" value="Genomic_DNA"/>
</dbReference>
<dbReference type="NCBIfam" id="NF033610">
    <property type="entry name" value="SLATT_3"/>
    <property type="match status" value="1"/>
</dbReference>
<keyword evidence="1" id="KW-0812">Transmembrane</keyword>
<feature type="transmembrane region" description="Helical" evidence="1">
    <location>
        <begin position="220"/>
        <end position="238"/>
    </location>
</feature>
<dbReference type="Proteomes" id="UP000183015">
    <property type="component" value="Unassembled WGS sequence"/>
</dbReference>
<dbReference type="OrthoDB" id="9806639at2"/>
<evidence type="ECO:0000259" key="3">
    <source>
        <dbReference type="Pfam" id="PF18184"/>
    </source>
</evidence>
<feature type="transmembrane region" description="Helical" evidence="1">
    <location>
        <begin position="36"/>
        <end position="53"/>
    </location>
</feature>
<feature type="transmembrane region" description="Helical" evidence="1">
    <location>
        <begin position="59"/>
        <end position="78"/>
    </location>
</feature>
<evidence type="ECO:0000256" key="1">
    <source>
        <dbReference type="SAM" id="Phobius"/>
    </source>
</evidence>
<proteinExistence type="predicted"/>
<evidence type="ECO:0000313" key="4">
    <source>
        <dbReference type="EMBL" id="SEK21162.1"/>
    </source>
</evidence>
<evidence type="ECO:0000259" key="2">
    <source>
        <dbReference type="Pfam" id="PF18181"/>
    </source>
</evidence>
<sequence length="305" mass="34268">MVQISAREFREDALIPEPYPTIDQVAVNEQQRATRWYGGQILALFAASALGIGDWRADGIDISPALSVAAFLCAFYYWSRLRAKHPQTLWFESRAAAEAIKGLVWRYSIRSRPFDGPAFSPDADEQFLDELSEIFEIYRGLGVIDAEAQPAVTAEMARLRGQGLAVRREVYLRERVRAQRVWYIGKADAYDNKSTVWSLATLAAICFGFALALLQMSGALHFHALGTFATLGAAITAWTQLKQFRPLAAAYRVAAKELEQIENRLTRLNPAEPGAEELWSRLAREAESTLAKEQAVWRARSDRRI</sequence>
<evidence type="ECO:0000313" key="5">
    <source>
        <dbReference type="Proteomes" id="UP000183015"/>
    </source>
</evidence>
<dbReference type="NCBIfam" id="NF033634">
    <property type="entry name" value="SLATT_1"/>
    <property type="match status" value="1"/>
</dbReference>
<keyword evidence="5" id="KW-1185">Reference proteome</keyword>
<keyword evidence="1" id="KW-0472">Membrane</keyword>
<organism evidence="4 5">
    <name type="scientific">Streptacidiphilus jiangxiensis</name>
    <dbReference type="NCBI Taxonomy" id="235985"/>
    <lineage>
        <taxon>Bacteria</taxon>
        <taxon>Bacillati</taxon>
        <taxon>Actinomycetota</taxon>
        <taxon>Actinomycetes</taxon>
        <taxon>Kitasatosporales</taxon>
        <taxon>Streptomycetaceae</taxon>
        <taxon>Streptacidiphilus</taxon>
    </lineage>
</organism>
<feature type="transmembrane region" description="Helical" evidence="1">
    <location>
        <begin position="196"/>
        <end position="214"/>
    </location>
</feature>
<feature type="domain" description="SMODS and SLOG-associating 2TM effector" evidence="3">
    <location>
        <begin position="16"/>
        <end position="168"/>
    </location>
</feature>
<protein>
    <recommendedName>
        <fullName evidence="6">SMODS and SLOG-associating 2TM effector domain-containing protein</fullName>
    </recommendedName>
</protein>
<dbReference type="InterPro" id="IPR040884">
    <property type="entry name" value="SLATT_1"/>
</dbReference>